<protein>
    <submittedName>
        <fullName evidence="1">Telomerase-binding protein EST1A</fullName>
    </submittedName>
</protein>
<dbReference type="STRING" id="10029.G3IPH4"/>
<proteinExistence type="predicted"/>
<dbReference type="Proteomes" id="UP000001075">
    <property type="component" value="Unassembled WGS sequence"/>
</dbReference>
<dbReference type="EMBL" id="JH011628">
    <property type="protein sequence ID" value="EGV91438.1"/>
    <property type="molecule type" value="Genomic_DNA"/>
</dbReference>
<gene>
    <name evidence="1" type="ORF">I79_025885</name>
</gene>
<dbReference type="Gene3D" id="3.40.50.1010">
    <property type="entry name" value="5'-nuclease"/>
    <property type="match status" value="1"/>
</dbReference>
<reference evidence="2" key="1">
    <citation type="journal article" date="2011" name="Nat. Biotechnol.">
        <title>The genomic sequence of the Chinese hamster ovary (CHO)-K1 cell line.</title>
        <authorList>
            <person name="Xu X."/>
            <person name="Nagarajan H."/>
            <person name="Lewis N.E."/>
            <person name="Pan S."/>
            <person name="Cai Z."/>
            <person name="Liu X."/>
            <person name="Chen W."/>
            <person name="Xie M."/>
            <person name="Wang W."/>
            <person name="Hammond S."/>
            <person name="Andersen M.R."/>
            <person name="Neff N."/>
            <person name="Passarelli B."/>
            <person name="Koh W."/>
            <person name="Fan H.C."/>
            <person name="Wang J."/>
            <person name="Gui Y."/>
            <person name="Lee K.H."/>
            <person name="Betenbaugh M.J."/>
            <person name="Quake S.R."/>
            <person name="Famili I."/>
            <person name="Palsson B.O."/>
            <person name="Wang J."/>
        </authorList>
    </citation>
    <scope>NUCLEOTIDE SEQUENCE [LARGE SCALE GENOMIC DNA]</scope>
    <source>
        <strain evidence="2">CHO K1 cell line</strain>
    </source>
</reference>
<dbReference type="PaxDb" id="10029-XP_007621450.1"/>
<name>G3IPH4_CRIGR</name>
<accession>G3IPH4</accession>
<sequence>MELEIRPLFLVPDTNGFIDHLASLARLLESRKYILVVPLIGELGGRTEQY</sequence>
<dbReference type="AlphaFoldDB" id="G3IPH4"/>
<dbReference type="eggNOG" id="KOG2162">
    <property type="taxonomic scope" value="Eukaryota"/>
</dbReference>
<dbReference type="InParanoid" id="G3IPH4"/>
<evidence type="ECO:0000313" key="1">
    <source>
        <dbReference type="EMBL" id="EGV91438.1"/>
    </source>
</evidence>
<evidence type="ECO:0000313" key="2">
    <source>
        <dbReference type="Proteomes" id="UP000001075"/>
    </source>
</evidence>
<organism evidence="1 2">
    <name type="scientific">Cricetulus griseus</name>
    <name type="common">Chinese hamster</name>
    <name type="synonym">Cricetulus barabensis griseus</name>
    <dbReference type="NCBI Taxonomy" id="10029"/>
    <lineage>
        <taxon>Eukaryota</taxon>
        <taxon>Metazoa</taxon>
        <taxon>Chordata</taxon>
        <taxon>Craniata</taxon>
        <taxon>Vertebrata</taxon>
        <taxon>Euteleostomi</taxon>
        <taxon>Mammalia</taxon>
        <taxon>Eutheria</taxon>
        <taxon>Euarchontoglires</taxon>
        <taxon>Glires</taxon>
        <taxon>Rodentia</taxon>
        <taxon>Myomorpha</taxon>
        <taxon>Muroidea</taxon>
        <taxon>Cricetidae</taxon>
        <taxon>Cricetinae</taxon>
        <taxon>Cricetulus</taxon>
    </lineage>
</organism>